<feature type="compositionally biased region" description="Basic and acidic residues" evidence="1">
    <location>
        <begin position="111"/>
        <end position="121"/>
    </location>
</feature>
<organism evidence="2 3">
    <name type="scientific">Mollisia scopiformis</name>
    <name type="common">Conifer needle endophyte fungus</name>
    <name type="synonym">Phialocephala scopiformis</name>
    <dbReference type="NCBI Taxonomy" id="149040"/>
    <lineage>
        <taxon>Eukaryota</taxon>
        <taxon>Fungi</taxon>
        <taxon>Dikarya</taxon>
        <taxon>Ascomycota</taxon>
        <taxon>Pezizomycotina</taxon>
        <taxon>Leotiomycetes</taxon>
        <taxon>Helotiales</taxon>
        <taxon>Mollisiaceae</taxon>
        <taxon>Mollisia</taxon>
    </lineage>
</organism>
<dbReference type="AlphaFoldDB" id="A0A194WY78"/>
<evidence type="ECO:0000313" key="2">
    <source>
        <dbReference type="EMBL" id="KUJ12926.1"/>
    </source>
</evidence>
<name>A0A194WY78_MOLSC</name>
<protein>
    <submittedName>
        <fullName evidence="2">Uncharacterized protein</fullName>
    </submittedName>
</protein>
<accession>A0A194WY78</accession>
<sequence length="149" mass="16567">MHIISGVFPFHLISSHLISKIHMRKKINPQYEALGHDQMSKQNAHKPRPPLPLTLTPGPRIKLRSFAPLPHTLRPLLCPWSAPDPANLPNAPRSEKLTSSHRPPPPDAASIDERSRGREVSESEMGMLVRCSFVTWLGFCSCISLAGVE</sequence>
<feature type="region of interest" description="Disordered" evidence="1">
    <location>
        <begin position="87"/>
        <end position="122"/>
    </location>
</feature>
<proteinExistence type="predicted"/>
<dbReference type="InParanoid" id="A0A194WY78"/>
<evidence type="ECO:0000313" key="3">
    <source>
        <dbReference type="Proteomes" id="UP000070700"/>
    </source>
</evidence>
<gene>
    <name evidence="2" type="ORF">LY89DRAFT_197085</name>
</gene>
<dbReference type="Proteomes" id="UP000070700">
    <property type="component" value="Unassembled WGS sequence"/>
</dbReference>
<evidence type="ECO:0000256" key="1">
    <source>
        <dbReference type="SAM" id="MobiDB-lite"/>
    </source>
</evidence>
<keyword evidence="3" id="KW-1185">Reference proteome</keyword>
<dbReference type="GeneID" id="28815482"/>
<dbReference type="KEGG" id="psco:LY89DRAFT_197085"/>
<dbReference type="EMBL" id="KQ947423">
    <property type="protein sequence ID" value="KUJ12926.1"/>
    <property type="molecule type" value="Genomic_DNA"/>
</dbReference>
<reference evidence="2 3" key="1">
    <citation type="submission" date="2015-10" db="EMBL/GenBank/DDBJ databases">
        <title>Full genome of DAOMC 229536 Phialocephala scopiformis, a fungal endophyte of spruce producing the potent anti-insectan compound rugulosin.</title>
        <authorList>
            <consortium name="DOE Joint Genome Institute"/>
            <person name="Walker A.K."/>
            <person name="Frasz S.L."/>
            <person name="Seifert K.A."/>
            <person name="Miller J.D."/>
            <person name="Mondo S.J."/>
            <person name="Labutti K."/>
            <person name="Lipzen A."/>
            <person name="Dockter R."/>
            <person name="Kennedy M."/>
            <person name="Grigoriev I.V."/>
            <person name="Spatafora J.W."/>
        </authorList>
    </citation>
    <scope>NUCLEOTIDE SEQUENCE [LARGE SCALE GENOMIC DNA]</scope>
    <source>
        <strain evidence="2 3">CBS 120377</strain>
    </source>
</reference>
<dbReference type="RefSeq" id="XP_018067281.1">
    <property type="nucleotide sequence ID" value="XM_018205756.1"/>
</dbReference>